<evidence type="ECO:0000313" key="1">
    <source>
        <dbReference type="EMBL" id="KAF4513540.1"/>
    </source>
</evidence>
<organism evidence="1 2">
    <name type="scientific">Ophiocordyceps sinensis</name>
    <dbReference type="NCBI Taxonomy" id="72228"/>
    <lineage>
        <taxon>Eukaryota</taxon>
        <taxon>Fungi</taxon>
        <taxon>Dikarya</taxon>
        <taxon>Ascomycota</taxon>
        <taxon>Pezizomycotina</taxon>
        <taxon>Sordariomycetes</taxon>
        <taxon>Hypocreomycetidae</taxon>
        <taxon>Hypocreales</taxon>
        <taxon>Ophiocordycipitaceae</taxon>
        <taxon>Ophiocordyceps</taxon>
    </lineage>
</organism>
<keyword evidence="2" id="KW-1185">Reference proteome</keyword>
<accession>A0A8H4Q063</accession>
<sequence>MDTLCLAENSHKPGVFPSATTHATPSQATTTTCRPPKVARYTVRREVSKDFLFCSSHDIVCDTPLP</sequence>
<proteinExistence type="predicted"/>
<reference evidence="1 2" key="1">
    <citation type="journal article" date="2020" name="Genome Biol. Evol.">
        <title>A new high-quality draft genome assembly of the Chinese cordyceps Ophiocordyceps sinensis.</title>
        <authorList>
            <person name="Shu R."/>
            <person name="Zhang J."/>
            <person name="Meng Q."/>
            <person name="Zhang H."/>
            <person name="Zhou G."/>
            <person name="Li M."/>
            <person name="Wu P."/>
            <person name="Zhao Y."/>
            <person name="Chen C."/>
            <person name="Qin Q."/>
        </authorList>
    </citation>
    <scope>NUCLEOTIDE SEQUENCE [LARGE SCALE GENOMIC DNA]</scope>
    <source>
        <strain evidence="1 2">IOZ07</strain>
    </source>
</reference>
<dbReference type="AlphaFoldDB" id="A0A8H4Q063"/>
<protein>
    <submittedName>
        <fullName evidence="1">Uncharacterized protein</fullName>
    </submittedName>
</protein>
<name>A0A8H4Q063_9HYPO</name>
<dbReference type="Proteomes" id="UP000557566">
    <property type="component" value="Unassembled WGS sequence"/>
</dbReference>
<evidence type="ECO:0000313" key="2">
    <source>
        <dbReference type="Proteomes" id="UP000557566"/>
    </source>
</evidence>
<comment type="caution">
    <text evidence="1">The sequence shown here is derived from an EMBL/GenBank/DDBJ whole genome shotgun (WGS) entry which is preliminary data.</text>
</comment>
<gene>
    <name evidence="1" type="ORF">G6O67_000803</name>
</gene>
<dbReference type="EMBL" id="JAAVMX010000001">
    <property type="protein sequence ID" value="KAF4513540.1"/>
    <property type="molecule type" value="Genomic_DNA"/>
</dbReference>